<dbReference type="AlphaFoldDB" id="I7G301"/>
<protein>
    <submittedName>
        <fullName evidence="1">Macaca fascicularis brain cDNA, clone: QorA-10155</fullName>
    </submittedName>
</protein>
<evidence type="ECO:0000313" key="1">
    <source>
        <dbReference type="EMBL" id="BAE87861.1"/>
    </source>
</evidence>
<sequence length="61" mass="6986">MQMCQHPKPYFPGIGGQFCLVLTWLSNFISRPSPPSILQAVYRELYLSFTISAYSFMLVPI</sequence>
<accession>I7G301</accession>
<proteinExistence type="evidence at transcript level"/>
<organism evidence="1">
    <name type="scientific">Macaca fascicularis</name>
    <name type="common">Crab-eating macaque</name>
    <name type="synonym">Cynomolgus monkey</name>
    <dbReference type="NCBI Taxonomy" id="9541"/>
    <lineage>
        <taxon>Eukaryota</taxon>
        <taxon>Metazoa</taxon>
        <taxon>Chordata</taxon>
        <taxon>Craniata</taxon>
        <taxon>Vertebrata</taxon>
        <taxon>Euteleostomi</taxon>
        <taxon>Mammalia</taxon>
        <taxon>Eutheria</taxon>
        <taxon>Euarchontoglires</taxon>
        <taxon>Primates</taxon>
        <taxon>Haplorrhini</taxon>
        <taxon>Catarrhini</taxon>
        <taxon>Cercopithecidae</taxon>
        <taxon>Cercopithecinae</taxon>
        <taxon>Macaca</taxon>
    </lineage>
</organism>
<name>I7G301_MACFA</name>
<dbReference type="EMBL" id="AB170798">
    <property type="protein sequence ID" value="BAE87861.1"/>
    <property type="molecule type" value="mRNA"/>
</dbReference>
<reference evidence="1" key="1">
    <citation type="journal article" date="2007" name="PLoS Biol.">
        <title>Rate of evolution in brain-expressed genes in humans and other primates.</title>
        <authorList>
            <person name="Wang H.-Y."/>
            <person name="Chien H.-C."/>
            <person name="Osada N."/>
            <person name="Hashimoto K."/>
            <person name="Sugano S."/>
            <person name="Gojobori T."/>
            <person name="Chou C.-K."/>
            <person name="Tsai S.-F."/>
            <person name="Wu C.-I."/>
            <person name="Shen C.-K.J."/>
        </authorList>
    </citation>
    <scope>NUCLEOTIDE SEQUENCE</scope>
</reference>